<dbReference type="EMBL" id="GBRH01265211">
    <property type="protein sequence ID" value="JAD32684.1"/>
    <property type="molecule type" value="Transcribed_RNA"/>
</dbReference>
<keyword evidence="1" id="KW-0472">Membrane</keyword>
<evidence type="ECO:0000313" key="2">
    <source>
        <dbReference type="EMBL" id="JAD32684.1"/>
    </source>
</evidence>
<protein>
    <submittedName>
        <fullName evidence="2">Uncharacterized protein</fullName>
    </submittedName>
</protein>
<accession>A0A0A8YZW3</accession>
<name>A0A0A8YZW3_ARUDO</name>
<reference evidence="2" key="1">
    <citation type="submission" date="2014-09" db="EMBL/GenBank/DDBJ databases">
        <authorList>
            <person name="Magalhaes I.L.F."/>
            <person name="Oliveira U."/>
            <person name="Santos F.R."/>
            <person name="Vidigal T.H.D.A."/>
            <person name="Brescovit A.D."/>
            <person name="Santos A.J."/>
        </authorList>
    </citation>
    <scope>NUCLEOTIDE SEQUENCE</scope>
    <source>
        <tissue evidence="2">Shoot tissue taken approximately 20 cm above the soil surface</tissue>
    </source>
</reference>
<organism evidence="2">
    <name type="scientific">Arundo donax</name>
    <name type="common">Giant reed</name>
    <name type="synonym">Donax arundinaceus</name>
    <dbReference type="NCBI Taxonomy" id="35708"/>
    <lineage>
        <taxon>Eukaryota</taxon>
        <taxon>Viridiplantae</taxon>
        <taxon>Streptophyta</taxon>
        <taxon>Embryophyta</taxon>
        <taxon>Tracheophyta</taxon>
        <taxon>Spermatophyta</taxon>
        <taxon>Magnoliopsida</taxon>
        <taxon>Liliopsida</taxon>
        <taxon>Poales</taxon>
        <taxon>Poaceae</taxon>
        <taxon>PACMAD clade</taxon>
        <taxon>Arundinoideae</taxon>
        <taxon>Arundineae</taxon>
        <taxon>Arundo</taxon>
    </lineage>
</organism>
<evidence type="ECO:0000256" key="1">
    <source>
        <dbReference type="SAM" id="Phobius"/>
    </source>
</evidence>
<keyword evidence="1" id="KW-0812">Transmembrane</keyword>
<reference evidence="2" key="2">
    <citation type="journal article" date="2015" name="Data Brief">
        <title>Shoot transcriptome of the giant reed, Arundo donax.</title>
        <authorList>
            <person name="Barrero R.A."/>
            <person name="Guerrero F.D."/>
            <person name="Moolhuijzen P."/>
            <person name="Goolsby J.A."/>
            <person name="Tidwell J."/>
            <person name="Bellgard S.E."/>
            <person name="Bellgard M.I."/>
        </authorList>
    </citation>
    <scope>NUCLEOTIDE SEQUENCE</scope>
    <source>
        <tissue evidence="2">Shoot tissue taken approximately 20 cm above the soil surface</tissue>
    </source>
</reference>
<sequence length="34" mass="4102">MEWLIVYIAMPFDICICCFYMCRVVSCSQMTWSQ</sequence>
<feature type="transmembrane region" description="Helical" evidence="1">
    <location>
        <begin position="6"/>
        <end position="25"/>
    </location>
</feature>
<dbReference type="AlphaFoldDB" id="A0A0A8YZW3"/>
<proteinExistence type="predicted"/>
<keyword evidence="1" id="KW-1133">Transmembrane helix</keyword>